<feature type="compositionally biased region" description="Low complexity" evidence="1">
    <location>
        <begin position="957"/>
        <end position="976"/>
    </location>
</feature>
<organism evidence="3 4">
    <name type="scientific">[Candida] subhashii</name>
    <dbReference type="NCBI Taxonomy" id="561895"/>
    <lineage>
        <taxon>Eukaryota</taxon>
        <taxon>Fungi</taxon>
        <taxon>Dikarya</taxon>
        <taxon>Ascomycota</taxon>
        <taxon>Saccharomycotina</taxon>
        <taxon>Pichiomycetes</taxon>
        <taxon>Debaryomycetaceae</taxon>
        <taxon>Spathaspora</taxon>
    </lineage>
</organism>
<feature type="compositionally biased region" description="Polar residues" evidence="1">
    <location>
        <begin position="945"/>
        <end position="956"/>
    </location>
</feature>
<evidence type="ECO:0000313" key="4">
    <source>
        <dbReference type="Proteomes" id="UP000694255"/>
    </source>
</evidence>
<dbReference type="RefSeq" id="XP_049263342.1">
    <property type="nucleotide sequence ID" value="XM_049407230.1"/>
</dbReference>
<feature type="compositionally biased region" description="Polar residues" evidence="1">
    <location>
        <begin position="71"/>
        <end position="81"/>
    </location>
</feature>
<proteinExistence type="predicted"/>
<feature type="domain" description="Arrestin C-terminal-like" evidence="2">
    <location>
        <begin position="443"/>
        <end position="764"/>
    </location>
</feature>
<dbReference type="OrthoDB" id="2333384at2759"/>
<accession>A0A8J5UYJ0</accession>
<feature type="region of interest" description="Disordered" evidence="1">
    <location>
        <begin position="611"/>
        <end position="636"/>
    </location>
</feature>
<feature type="compositionally biased region" description="Polar residues" evidence="1">
    <location>
        <begin position="611"/>
        <end position="623"/>
    </location>
</feature>
<protein>
    <submittedName>
        <fullName evidence="3">ECM21</fullName>
    </submittedName>
</protein>
<dbReference type="SMART" id="SM01017">
    <property type="entry name" value="Arrestin_C"/>
    <property type="match status" value="1"/>
</dbReference>
<dbReference type="InterPro" id="IPR011022">
    <property type="entry name" value="Arrestin_C-like"/>
</dbReference>
<keyword evidence="4" id="KW-1185">Reference proteome</keyword>
<dbReference type="Proteomes" id="UP000694255">
    <property type="component" value="Unassembled WGS sequence"/>
</dbReference>
<feature type="region of interest" description="Disordered" evidence="1">
    <location>
        <begin position="1"/>
        <end position="81"/>
    </location>
</feature>
<evidence type="ECO:0000259" key="2">
    <source>
        <dbReference type="SMART" id="SM01017"/>
    </source>
</evidence>
<reference evidence="3 4" key="1">
    <citation type="journal article" date="2021" name="DNA Res.">
        <title>Genome analysis of Candida subhashii reveals its hybrid nature and dual mitochondrial genome conformations.</title>
        <authorList>
            <person name="Mixao V."/>
            <person name="Hegedusova E."/>
            <person name="Saus E."/>
            <person name="Pryszcz L.P."/>
            <person name="Cillingova A."/>
            <person name="Nosek J."/>
            <person name="Gabaldon T."/>
        </authorList>
    </citation>
    <scope>NUCLEOTIDE SEQUENCE [LARGE SCALE GENOMIC DNA]</scope>
    <source>
        <strain evidence="3 4">CBS 10753</strain>
    </source>
</reference>
<comment type="caution">
    <text evidence="3">The sequence shown here is derived from an EMBL/GenBank/DDBJ whole genome shotgun (WGS) entry which is preliminary data.</text>
</comment>
<gene>
    <name evidence="3" type="ORF">J8A68_003381</name>
</gene>
<dbReference type="GeneID" id="73470181"/>
<feature type="compositionally biased region" description="Polar residues" evidence="1">
    <location>
        <begin position="977"/>
        <end position="989"/>
    </location>
</feature>
<feature type="compositionally biased region" description="Acidic residues" evidence="1">
    <location>
        <begin position="1038"/>
        <end position="1050"/>
    </location>
</feature>
<feature type="compositionally biased region" description="Polar residues" evidence="1">
    <location>
        <begin position="925"/>
        <end position="935"/>
    </location>
</feature>
<name>A0A8J5UYJ0_9ASCO</name>
<feature type="region of interest" description="Disordered" evidence="1">
    <location>
        <begin position="919"/>
        <end position="1050"/>
    </location>
</feature>
<evidence type="ECO:0000256" key="1">
    <source>
        <dbReference type="SAM" id="MobiDB-lite"/>
    </source>
</evidence>
<dbReference type="AlphaFoldDB" id="A0A8J5UYJ0"/>
<feature type="compositionally biased region" description="Low complexity" evidence="1">
    <location>
        <begin position="624"/>
        <end position="633"/>
    </location>
</feature>
<sequence>MLNPRSFSFDKIKQKMTGRRTSEASILEIASTNNRRKSIDISGSNDDRSKSQQQQDPKRRTQSISFMPRSRSLSKSTTNQQQASLHLPHLFKVNTRDLVKQETATIISKKLIHMLQDLGLQNPIPLDTTSNGSPSKNVKIYVANSHDCIFLPPASSTSFTYEDVENGGTIPIILEDEILTMPETNAYAQGSSMSLPEPLEAAADPNHHLHSKMKGFTSPNYLCTKIDSEHPIPHTFAVVVEVLKDATVVKDIKFEFESLTHILWPTDDPYNKFHNKEKFKIGYMDWRTTLADADYYINSSNSNDVKSKNLGPEDLAKRTREYNLINVRDLADGLDKYNKKASASVSSLPSSVDSSSRTPANDTYKAGLYVFLLPILLPEHIPATIVSISGTLNHILSVSVNKMSEKLNRKLKVEASYNLPMVRCPPNLADSIANKPIYVNRVWNDAVHYIITFPRKYVPLGSEHVMNVKLVPLVKDVIIKRIKFNVLERITYVSKNLQKEYDYDSEDPFFLNTHTNKIRERIVSLCELKTKAKQTGNGYSDPYKEEVIKCPDNNLLYSCYEIEDQPGPFRSRKPKDNKENKPMIASPLDINVALPFLTSKSDKQLRTSNIVDDADSNTPTPVRTSTGSVGSVSMAHGQPTSRRASLVSDLFAPLAPVSSPVIGALETNLANHDEVGPHDFVKPKTSNYITDDLSSRHHPPENIQHGYTIVSRALYPDSNFRHIQINHRLQVCFRISKPDPKDDYKMHHYEVVVDTPLVLLSAKCNEGSMQLPEYSELESDIFSSPLSTGPGSVPTPPQTAVSFRIPNYQHNGVKISSWDPELGEHDEHLPSFEEAISVPSSPITRSNSSEGSDEMVSCTKIPSIVISPDEPAPAYEETERIESIDTIVNDDPVDVEPAAGEIGVPVSKIKSSLSSSFATKKGTSADASGVSSACSGSHEGAELASGNSGCSCDSRTGSLSSEEGSIDSGSIASEDSTPLSSFPDSTSLPASKGEENNRDNDDEEEGPQSIESDTTSEDADEITEITPTIRTKNLRVTDEDEEDQAGDEDEIYEQKIPLLNQIAENEVLCCSENDVNDNNNGDDLGPKQAIYHTCIQ</sequence>
<evidence type="ECO:0000313" key="3">
    <source>
        <dbReference type="EMBL" id="KAG7663109.1"/>
    </source>
</evidence>
<dbReference type="EMBL" id="JAGSYN010000149">
    <property type="protein sequence ID" value="KAG7663109.1"/>
    <property type="molecule type" value="Genomic_DNA"/>
</dbReference>
<feature type="compositionally biased region" description="Acidic residues" evidence="1">
    <location>
        <begin position="1014"/>
        <end position="1023"/>
    </location>
</feature>